<dbReference type="EMBL" id="CALNXK010000156">
    <property type="protein sequence ID" value="CAH3170564.1"/>
    <property type="molecule type" value="Genomic_DNA"/>
</dbReference>
<reference evidence="1 2" key="1">
    <citation type="submission" date="2022-05" db="EMBL/GenBank/DDBJ databases">
        <authorList>
            <consortium name="Genoscope - CEA"/>
            <person name="William W."/>
        </authorList>
    </citation>
    <scope>NUCLEOTIDE SEQUENCE [LARGE SCALE GENOMIC DNA]</scope>
</reference>
<comment type="caution">
    <text evidence="1">The sequence shown here is derived from an EMBL/GenBank/DDBJ whole genome shotgun (WGS) entry which is preliminary data.</text>
</comment>
<evidence type="ECO:0008006" key="3">
    <source>
        <dbReference type="Google" id="ProtNLM"/>
    </source>
</evidence>
<evidence type="ECO:0000313" key="1">
    <source>
        <dbReference type="EMBL" id="CAH3170564.1"/>
    </source>
</evidence>
<evidence type="ECO:0000313" key="2">
    <source>
        <dbReference type="Proteomes" id="UP001159405"/>
    </source>
</evidence>
<sequence length="86" mass="9697">MEKSPEVDDVTSTDAGTLLFDADTLRAIAEVYKNEGNEEYNKKNYSSAISYYTDGIKVNCKDKELTAKLYSNRAAAHFNLRKKLPL</sequence>
<organism evidence="1 2">
    <name type="scientific">Porites lobata</name>
    <dbReference type="NCBI Taxonomy" id="104759"/>
    <lineage>
        <taxon>Eukaryota</taxon>
        <taxon>Metazoa</taxon>
        <taxon>Cnidaria</taxon>
        <taxon>Anthozoa</taxon>
        <taxon>Hexacorallia</taxon>
        <taxon>Scleractinia</taxon>
        <taxon>Fungiina</taxon>
        <taxon>Poritidae</taxon>
        <taxon>Porites</taxon>
    </lineage>
</organism>
<name>A0ABN8QUI1_9CNID</name>
<dbReference type="PANTHER" id="PTHR46035">
    <property type="entry name" value="TETRATRICOPEPTIDE REPEAT PROTEIN 4"/>
    <property type="match status" value="1"/>
</dbReference>
<gene>
    <name evidence="1" type="ORF">PLOB_00010801</name>
</gene>
<accession>A0ABN8QUI1</accession>
<keyword evidence="2" id="KW-1185">Reference proteome</keyword>
<dbReference type="Gene3D" id="1.25.40.10">
    <property type="entry name" value="Tetratricopeptide repeat domain"/>
    <property type="match status" value="1"/>
</dbReference>
<protein>
    <recommendedName>
        <fullName evidence="3">Hsp70/Hsp90 organizing protein-like protein</fullName>
    </recommendedName>
</protein>
<dbReference type="Proteomes" id="UP001159405">
    <property type="component" value="Unassembled WGS sequence"/>
</dbReference>
<proteinExistence type="predicted"/>
<dbReference type="PANTHER" id="PTHR46035:SF1">
    <property type="entry name" value="TETRATRICOPEPTIDE REPEAT PROTEIN 4"/>
    <property type="match status" value="1"/>
</dbReference>
<dbReference type="InterPro" id="IPR011990">
    <property type="entry name" value="TPR-like_helical_dom_sf"/>
</dbReference>
<dbReference type="SUPFAM" id="SSF48452">
    <property type="entry name" value="TPR-like"/>
    <property type="match status" value="1"/>
</dbReference>